<name>G3JR37_CORMM</name>
<dbReference type="EMBL" id="JH126405">
    <property type="protein sequence ID" value="EGX88333.1"/>
    <property type="molecule type" value="Genomic_DNA"/>
</dbReference>
<dbReference type="InterPro" id="IPR000719">
    <property type="entry name" value="Prot_kinase_dom"/>
</dbReference>
<proteinExistence type="predicted"/>
<protein>
    <submittedName>
        <fullName evidence="2">HET-s/LopB domain protein</fullName>
    </submittedName>
</protein>
<dbReference type="Gene3D" id="1.10.510.10">
    <property type="entry name" value="Transferase(Phosphotransferase) domain 1"/>
    <property type="match status" value="1"/>
</dbReference>
<dbReference type="VEuPathDB" id="FungiDB:CCM_08376"/>
<dbReference type="GO" id="GO:0004672">
    <property type="term" value="F:protein kinase activity"/>
    <property type="evidence" value="ECO:0007669"/>
    <property type="project" value="InterPro"/>
</dbReference>
<evidence type="ECO:0000313" key="2">
    <source>
        <dbReference type="EMBL" id="EGX88333.1"/>
    </source>
</evidence>
<sequence length="481" mass="53390">MAGNFTAVIRLGGTANAVLQIGDSLYRNCGQFLDHDVSLAQAARRLQHVCLRLSRQVEQGWPLDQALQDEKYLAYEGILDVTAAKLQGARKRLVALGKLVRDIQEALHRAAASSAPPPPPFSIARRLALLQEAIADVELWHKIYRLSQVLAIGAPDQAPERHSGSFLFPTVRVFRNLAFAPVPMSDFRVATIAEREYLVDVVLYNPRGGTVSQDLQHFARKLDAGEEDLVGLLSCKGYVAADMNEHQVQFAFLLLLPKGFGKPYSLRATLMSSKEPSTSEILQIGQDIAAAVGMVHNYGLVHKNIKPETIVLRKDQKTGKVSAFLAGFGKLRLDLRENRKPDFYCHPDTHGNTAEALYVMQNDIYSLGVLLLEIGLWKSFVGAARDPPESPTPPSPWLQQWVDEASGVPQNRRVKSGLMRLAEERLPQRMGCLYADVVKLCLTCLDAPDVNQEDRIPRANKELVGAHYVEKVLIPLHSIRM</sequence>
<reference evidence="2 3" key="1">
    <citation type="journal article" date="2011" name="Genome Biol.">
        <title>Genome sequence of the insect pathogenic fungus Cordyceps militaris, a valued traditional Chinese medicine.</title>
        <authorList>
            <person name="Zheng P."/>
            <person name="Xia Y."/>
            <person name="Xiao G."/>
            <person name="Xiong C."/>
            <person name="Hu X."/>
            <person name="Zhang S."/>
            <person name="Zheng H."/>
            <person name="Huang Y."/>
            <person name="Zhou Y."/>
            <person name="Wang S."/>
            <person name="Zhao G.P."/>
            <person name="Liu X."/>
            <person name="St Leger R.J."/>
            <person name="Wang C."/>
        </authorList>
    </citation>
    <scope>NUCLEOTIDE SEQUENCE [LARGE SCALE GENOMIC DNA]</scope>
    <source>
        <strain evidence="2 3">CM01</strain>
    </source>
</reference>
<evidence type="ECO:0000259" key="1">
    <source>
        <dbReference type="PROSITE" id="PS50011"/>
    </source>
</evidence>
<dbReference type="SUPFAM" id="SSF56112">
    <property type="entry name" value="Protein kinase-like (PK-like)"/>
    <property type="match status" value="1"/>
</dbReference>
<dbReference type="RefSeq" id="XP_006673578.1">
    <property type="nucleotide sequence ID" value="XM_006673515.1"/>
</dbReference>
<dbReference type="GeneID" id="18170384"/>
<dbReference type="GO" id="GO:0005524">
    <property type="term" value="F:ATP binding"/>
    <property type="evidence" value="ECO:0007669"/>
    <property type="project" value="InterPro"/>
</dbReference>
<dbReference type="Proteomes" id="UP000001610">
    <property type="component" value="Unassembled WGS sequence"/>
</dbReference>
<dbReference type="HOGENOM" id="CLU_028627_0_0_1"/>
<evidence type="ECO:0000313" key="3">
    <source>
        <dbReference type="Proteomes" id="UP000001610"/>
    </source>
</evidence>
<dbReference type="STRING" id="983644.G3JR37"/>
<gene>
    <name evidence="2" type="ORF">CCM_08376</name>
</gene>
<dbReference type="PANTHER" id="PTHR37542">
    <property type="entry name" value="HELO DOMAIN-CONTAINING PROTEIN-RELATED"/>
    <property type="match status" value="1"/>
</dbReference>
<dbReference type="InParanoid" id="G3JR37"/>
<dbReference type="eggNOG" id="ENOG502QUMI">
    <property type="taxonomic scope" value="Eukaryota"/>
</dbReference>
<dbReference type="AlphaFoldDB" id="G3JR37"/>
<accession>G3JR37</accession>
<keyword evidence="3" id="KW-1185">Reference proteome</keyword>
<dbReference type="InterPro" id="IPR011009">
    <property type="entry name" value="Kinase-like_dom_sf"/>
</dbReference>
<dbReference type="KEGG" id="cmt:CCM_08376"/>
<dbReference type="OrthoDB" id="1911848at2759"/>
<dbReference type="PROSITE" id="PS50011">
    <property type="entry name" value="PROTEIN_KINASE_DOM"/>
    <property type="match status" value="1"/>
</dbReference>
<dbReference type="PANTHER" id="PTHR37542:SF3">
    <property type="entry name" value="PRION-INHIBITION AND PROPAGATION HELO DOMAIN-CONTAINING PROTEIN"/>
    <property type="match status" value="1"/>
</dbReference>
<organism evidence="2 3">
    <name type="scientific">Cordyceps militaris (strain CM01)</name>
    <name type="common">Caterpillar fungus</name>
    <dbReference type="NCBI Taxonomy" id="983644"/>
    <lineage>
        <taxon>Eukaryota</taxon>
        <taxon>Fungi</taxon>
        <taxon>Dikarya</taxon>
        <taxon>Ascomycota</taxon>
        <taxon>Pezizomycotina</taxon>
        <taxon>Sordariomycetes</taxon>
        <taxon>Hypocreomycetidae</taxon>
        <taxon>Hypocreales</taxon>
        <taxon>Cordycipitaceae</taxon>
        <taxon>Cordyceps</taxon>
    </lineage>
</organism>
<feature type="domain" description="Protein kinase" evidence="1">
    <location>
        <begin position="168"/>
        <end position="481"/>
    </location>
</feature>